<dbReference type="EMBL" id="JAEKJY010000001">
    <property type="protein sequence ID" value="MBN8234858.1"/>
    <property type="molecule type" value="Genomic_DNA"/>
</dbReference>
<dbReference type="RefSeq" id="WP_206932948.1">
    <property type="nucleotide sequence ID" value="NZ_JAEKJY010000001.1"/>
</dbReference>
<dbReference type="Proteomes" id="UP000663970">
    <property type="component" value="Unassembled WGS sequence"/>
</dbReference>
<sequence length="191" mass="21473">MQATFTIVHDIPGRLRLIIPALYDKKEHGQIQDMFTSIKGIQKVNIEPAIQSMTVHYSKDVINRKIILRFISLFFKQTQFDPLDNIMINIAPAQRKDFFRSLVTGILILLAYLNNKPGSVPGMLDYAVVISTAYTVLSHGENKLRHPDVLTGIVSMLSIGAGNILQVAMVTWAVNVLELLNDSNKKRILPF</sequence>
<comment type="caution">
    <text evidence="1">The sequence shown here is derived from an EMBL/GenBank/DDBJ whole genome shotgun (WGS) entry which is preliminary data.</text>
</comment>
<organism evidence="1 2">
    <name type="scientific">Halobacillus kuroshimensis</name>
    <dbReference type="NCBI Taxonomy" id="302481"/>
    <lineage>
        <taxon>Bacteria</taxon>
        <taxon>Bacillati</taxon>
        <taxon>Bacillota</taxon>
        <taxon>Bacilli</taxon>
        <taxon>Bacillales</taxon>
        <taxon>Bacillaceae</taxon>
        <taxon>Halobacillus</taxon>
    </lineage>
</organism>
<accession>A0ABS3DU47</accession>
<name>A0ABS3DU47_9BACI</name>
<evidence type="ECO:0000313" key="2">
    <source>
        <dbReference type="Proteomes" id="UP000663970"/>
    </source>
</evidence>
<protein>
    <submittedName>
        <fullName evidence="1">Uncharacterized protein</fullName>
    </submittedName>
</protein>
<reference evidence="1 2" key="1">
    <citation type="submission" date="2020-12" db="EMBL/GenBank/DDBJ databases">
        <title>Oil enriched cultivation method for isolating marine PHA-producing bacteria.</title>
        <authorList>
            <person name="Zheng W."/>
            <person name="Yu S."/>
            <person name="Huang Y."/>
        </authorList>
    </citation>
    <scope>NUCLEOTIDE SEQUENCE [LARGE SCALE GENOMIC DNA]</scope>
    <source>
        <strain evidence="1 2">SY-2-6</strain>
    </source>
</reference>
<keyword evidence="2" id="KW-1185">Reference proteome</keyword>
<dbReference type="Pfam" id="PF19991">
    <property type="entry name" value="HMA_2"/>
    <property type="match status" value="1"/>
</dbReference>
<evidence type="ECO:0000313" key="1">
    <source>
        <dbReference type="EMBL" id="MBN8234858.1"/>
    </source>
</evidence>
<proteinExistence type="predicted"/>
<gene>
    <name evidence="1" type="ORF">JF544_06335</name>
</gene>